<dbReference type="InterPro" id="IPR011701">
    <property type="entry name" value="MFS"/>
</dbReference>
<dbReference type="Pfam" id="PF07690">
    <property type="entry name" value="MFS_1"/>
    <property type="match status" value="1"/>
</dbReference>
<dbReference type="EMBL" id="CAVK010000139">
    <property type="protein sequence ID" value="CCW18433.1"/>
    <property type="molecule type" value="Genomic_DNA"/>
</dbReference>
<evidence type="ECO:0000256" key="1">
    <source>
        <dbReference type="ARBA" id="ARBA00022692"/>
    </source>
</evidence>
<feature type="transmembrane region" description="Helical" evidence="4">
    <location>
        <begin position="51"/>
        <end position="72"/>
    </location>
</feature>
<dbReference type="Gene3D" id="1.20.1250.20">
    <property type="entry name" value="MFS general substrate transporter like domains"/>
    <property type="match status" value="2"/>
</dbReference>
<dbReference type="PANTHER" id="PTHR11360">
    <property type="entry name" value="MONOCARBOXYLATE TRANSPORTER"/>
    <property type="match status" value="1"/>
</dbReference>
<keyword evidence="3 4" id="KW-0472">Membrane</keyword>
<feature type="transmembrane region" description="Helical" evidence="4">
    <location>
        <begin position="260"/>
        <end position="279"/>
    </location>
</feature>
<keyword evidence="1 4" id="KW-0812">Transmembrane</keyword>
<feature type="transmembrane region" description="Helical" evidence="4">
    <location>
        <begin position="84"/>
        <end position="102"/>
    </location>
</feature>
<sequence length="419" mass="44643">MRKERSPATQEWRIYWPLAMAVFVGSFFSAMPFQAFGLMMDPVRAEFGWSVTQVTTGLTLHSILMVPMAPVVGALVDKFGGRRVALPGLIVTMIAATSISMATNSTVLWLALWTFLGIVIAFPNMTVWTSAIVATFKHGQGLALAFALSGMSAAATVLPPLTQWLTDSFGWRFAFASLSIGLGGLAFVTCYFFLYIPVEGRGETKGGQPDMLPGLSVRQALISIPLLRIGLATLIIMTVGAAVFVHRVPMLTETGFSREQAAQLAALFGLTTIIGKFSMGWAMQKWSPGNIGALALGTMGVAFFAMLDTPLRSSNVIAIAVSVLGFTGGAKMQVAAMLTSIYAGPRNFGKIYGFILSFFTLGAGVGVTLGGMAYDASQSYQLFYLLAVPSCFVGAALLFRLGDYPEWARIGATPVASHA</sequence>
<evidence type="ECO:0000313" key="7">
    <source>
        <dbReference type="Proteomes" id="UP000013201"/>
    </source>
</evidence>
<accession>N1MSN6</accession>
<feature type="transmembrane region" description="Helical" evidence="4">
    <location>
        <begin position="173"/>
        <end position="196"/>
    </location>
</feature>
<evidence type="ECO:0000256" key="4">
    <source>
        <dbReference type="SAM" id="Phobius"/>
    </source>
</evidence>
<dbReference type="Proteomes" id="UP000013201">
    <property type="component" value="Unassembled WGS sequence"/>
</dbReference>
<name>N1MSN6_9SPHN</name>
<dbReference type="InterPro" id="IPR020846">
    <property type="entry name" value="MFS_dom"/>
</dbReference>
<dbReference type="GO" id="GO:0022857">
    <property type="term" value="F:transmembrane transporter activity"/>
    <property type="evidence" value="ECO:0007669"/>
    <property type="project" value="InterPro"/>
</dbReference>
<feature type="transmembrane region" description="Helical" evidence="4">
    <location>
        <begin position="108"/>
        <end position="134"/>
    </location>
</feature>
<evidence type="ECO:0000259" key="5">
    <source>
        <dbReference type="PROSITE" id="PS50850"/>
    </source>
</evidence>
<dbReference type="InterPro" id="IPR036259">
    <property type="entry name" value="MFS_trans_sf"/>
</dbReference>
<keyword evidence="2 4" id="KW-1133">Transmembrane helix</keyword>
<feature type="transmembrane region" description="Helical" evidence="4">
    <location>
        <begin position="351"/>
        <end position="374"/>
    </location>
</feature>
<reference evidence="7" key="2">
    <citation type="submission" date="2013-04" db="EMBL/GenBank/DDBJ databases">
        <title>Bisphenol A degrading Sphingobium sp. strain BiD32.</title>
        <authorList>
            <person name="Nielsen J.L."/>
            <person name="Zhou N.A."/>
            <person name="Kjeldal H."/>
        </authorList>
    </citation>
    <scope>NUCLEOTIDE SEQUENCE [LARGE SCALE GENOMIC DNA]</scope>
    <source>
        <strain evidence="7">BiD32</strain>
    </source>
</reference>
<feature type="transmembrane region" description="Helical" evidence="4">
    <location>
        <begin position="291"/>
        <end position="307"/>
    </location>
</feature>
<evidence type="ECO:0000256" key="2">
    <source>
        <dbReference type="ARBA" id="ARBA00022989"/>
    </source>
</evidence>
<feature type="transmembrane region" description="Helical" evidence="4">
    <location>
        <begin position="12"/>
        <end position="31"/>
    </location>
</feature>
<reference evidence="6 7" key="1">
    <citation type="submission" date="2013-03" db="EMBL/GenBank/DDBJ databases">
        <authorList>
            <person name="Le V."/>
        </authorList>
    </citation>
    <scope>NUCLEOTIDE SEQUENCE [LARGE SCALE GENOMIC DNA]</scope>
    <source>
        <strain evidence="6 7">BiD32</strain>
    </source>
</reference>
<protein>
    <recommendedName>
        <fullName evidence="5">Major facilitator superfamily (MFS) profile domain-containing protein</fullName>
    </recommendedName>
</protein>
<dbReference type="SUPFAM" id="SSF103473">
    <property type="entry name" value="MFS general substrate transporter"/>
    <property type="match status" value="1"/>
</dbReference>
<feature type="transmembrane region" description="Helical" evidence="4">
    <location>
        <begin position="313"/>
        <end position="330"/>
    </location>
</feature>
<gene>
    <name evidence="6" type="ORF">EBBID32_27860</name>
</gene>
<feature type="transmembrane region" description="Helical" evidence="4">
    <location>
        <begin position="226"/>
        <end position="248"/>
    </location>
</feature>
<keyword evidence="7" id="KW-1185">Reference proteome</keyword>
<dbReference type="PANTHER" id="PTHR11360:SF284">
    <property type="entry name" value="EG:103B4.3 PROTEIN-RELATED"/>
    <property type="match status" value="1"/>
</dbReference>
<evidence type="ECO:0000313" key="6">
    <source>
        <dbReference type="EMBL" id="CCW18433.1"/>
    </source>
</evidence>
<feature type="transmembrane region" description="Helical" evidence="4">
    <location>
        <begin position="380"/>
        <end position="399"/>
    </location>
</feature>
<feature type="domain" description="Major facilitator superfamily (MFS) profile" evidence="5">
    <location>
        <begin position="18"/>
        <end position="405"/>
    </location>
</feature>
<dbReference type="AlphaFoldDB" id="N1MSN6"/>
<dbReference type="OrthoDB" id="9796632at2"/>
<organism evidence="6 7">
    <name type="scientific">Sphingobium indicum BiD32</name>
    <dbReference type="NCBI Taxonomy" id="1301087"/>
    <lineage>
        <taxon>Bacteria</taxon>
        <taxon>Pseudomonadati</taxon>
        <taxon>Pseudomonadota</taxon>
        <taxon>Alphaproteobacteria</taxon>
        <taxon>Sphingomonadales</taxon>
        <taxon>Sphingomonadaceae</taxon>
        <taxon>Sphingobium</taxon>
    </lineage>
</organism>
<dbReference type="PROSITE" id="PS50850">
    <property type="entry name" value="MFS"/>
    <property type="match status" value="1"/>
</dbReference>
<proteinExistence type="predicted"/>
<evidence type="ECO:0000256" key="3">
    <source>
        <dbReference type="ARBA" id="ARBA00023136"/>
    </source>
</evidence>
<feature type="transmembrane region" description="Helical" evidence="4">
    <location>
        <begin position="141"/>
        <end position="161"/>
    </location>
</feature>
<dbReference type="InterPro" id="IPR050327">
    <property type="entry name" value="Proton-linked_MCT"/>
</dbReference>
<comment type="caution">
    <text evidence="6">The sequence shown here is derived from an EMBL/GenBank/DDBJ whole genome shotgun (WGS) entry which is preliminary data.</text>
</comment>